<dbReference type="AlphaFoldDB" id="A0A433SUA8"/>
<dbReference type="EMBL" id="RQTK01001006">
    <property type="protein sequence ID" value="RUS72878.1"/>
    <property type="molecule type" value="Genomic_DNA"/>
</dbReference>
<keyword evidence="4" id="KW-1185">Reference proteome</keyword>
<dbReference type="OrthoDB" id="10613451at2759"/>
<keyword evidence="2" id="KW-0812">Transmembrane</keyword>
<protein>
    <submittedName>
        <fullName evidence="3">Uncharacterized protein</fullName>
    </submittedName>
</protein>
<keyword evidence="2" id="KW-0472">Membrane</keyword>
<organism evidence="3 4">
    <name type="scientific">Elysia chlorotica</name>
    <name type="common">Eastern emerald elysia</name>
    <name type="synonym">Sea slug</name>
    <dbReference type="NCBI Taxonomy" id="188477"/>
    <lineage>
        <taxon>Eukaryota</taxon>
        <taxon>Metazoa</taxon>
        <taxon>Spiralia</taxon>
        <taxon>Lophotrochozoa</taxon>
        <taxon>Mollusca</taxon>
        <taxon>Gastropoda</taxon>
        <taxon>Heterobranchia</taxon>
        <taxon>Euthyneura</taxon>
        <taxon>Panpulmonata</taxon>
        <taxon>Sacoglossa</taxon>
        <taxon>Placobranchoidea</taxon>
        <taxon>Plakobranchidae</taxon>
        <taxon>Elysia</taxon>
    </lineage>
</organism>
<keyword evidence="2" id="KW-1133">Transmembrane helix</keyword>
<name>A0A433SUA8_ELYCH</name>
<comment type="caution">
    <text evidence="3">The sequence shown here is derived from an EMBL/GenBank/DDBJ whole genome shotgun (WGS) entry which is preliminary data.</text>
</comment>
<gene>
    <name evidence="3" type="ORF">EGW08_019365</name>
</gene>
<accession>A0A433SUA8</accession>
<dbReference type="PRINTS" id="PR01217">
    <property type="entry name" value="PRICHEXTENSN"/>
</dbReference>
<feature type="region of interest" description="Disordered" evidence="1">
    <location>
        <begin position="74"/>
        <end position="219"/>
    </location>
</feature>
<feature type="compositionally biased region" description="Basic and acidic residues" evidence="1">
    <location>
        <begin position="138"/>
        <end position="157"/>
    </location>
</feature>
<reference evidence="3 4" key="1">
    <citation type="submission" date="2019-01" db="EMBL/GenBank/DDBJ databases">
        <title>A draft genome assembly of the solar-powered sea slug Elysia chlorotica.</title>
        <authorList>
            <person name="Cai H."/>
            <person name="Li Q."/>
            <person name="Fang X."/>
            <person name="Li J."/>
            <person name="Curtis N.E."/>
            <person name="Altenburger A."/>
            <person name="Shibata T."/>
            <person name="Feng M."/>
            <person name="Maeda T."/>
            <person name="Schwartz J.A."/>
            <person name="Shigenobu S."/>
            <person name="Lundholm N."/>
            <person name="Nishiyama T."/>
            <person name="Yang H."/>
            <person name="Hasebe M."/>
            <person name="Li S."/>
            <person name="Pierce S.K."/>
            <person name="Wang J."/>
        </authorList>
    </citation>
    <scope>NUCLEOTIDE SEQUENCE [LARGE SCALE GENOMIC DNA]</scope>
    <source>
        <strain evidence="3">EC2010</strain>
        <tissue evidence="3">Whole organism of an adult</tissue>
    </source>
</reference>
<evidence type="ECO:0000313" key="3">
    <source>
        <dbReference type="EMBL" id="RUS72878.1"/>
    </source>
</evidence>
<feature type="non-terminal residue" evidence="3">
    <location>
        <position position="1"/>
    </location>
</feature>
<feature type="compositionally biased region" description="Pro residues" evidence="1">
    <location>
        <begin position="95"/>
        <end position="130"/>
    </location>
</feature>
<evidence type="ECO:0000313" key="4">
    <source>
        <dbReference type="Proteomes" id="UP000271974"/>
    </source>
</evidence>
<dbReference type="Proteomes" id="UP000271974">
    <property type="component" value="Unassembled WGS sequence"/>
</dbReference>
<feature type="compositionally biased region" description="Basic residues" evidence="1">
    <location>
        <begin position="210"/>
        <end position="219"/>
    </location>
</feature>
<feature type="transmembrane region" description="Helical" evidence="2">
    <location>
        <begin position="45"/>
        <end position="65"/>
    </location>
</feature>
<evidence type="ECO:0000256" key="1">
    <source>
        <dbReference type="SAM" id="MobiDB-lite"/>
    </source>
</evidence>
<sequence length="219" mass="22965">PCPAFTVAPGGGATTTTAAATTAATTAAPSAASDSSGGVKAMLPWLVPAILGALLWLALTLYFCSRYCRNPCPHRPGPRPKKVQVAPKPKAPEPVKSPPRLPPPPPPPKPRTPLPPPPPPPPPEPIPPPYLMGFWKETYTDQDHVTKNPDRAARPKPVESMPEGEGNAPPPDHLKLGQPGGSEAIPSFLPGRKEPQLLPDKAPSPAAPPPKKKSFCSIL</sequence>
<evidence type="ECO:0000256" key="2">
    <source>
        <dbReference type="SAM" id="Phobius"/>
    </source>
</evidence>
<proteinExistence type="predicted"/>